<keyword evidence="2" id="KW-1185">Reference proteome</keyword>
<accession>A0A9D4N257</accession>
<sequence>MCRILYLMLGRKILKKKTLSQLSGHSRTLRSAHGTYLLTAMVTNNQAHIRRERSLGAGAMESDNLRIRKYIQNAPSQTSSAAGPGCSNGLKKALDEVLTPDRWDKDTRTFINGSYKTANYEIHSKRTKSDFKRCGTWVLKWPEEGPGCSIDT</sequence>
<dbReference type="Proteomes" id="UP000828390">
    <property type="component" value="Unassembled WGS sequence"/>
</dbReference>
<name>A0A9D4N257_DREPO</name>
<dbReference type="EMBL" id="JAIWYP010000001">
    <property type="protein sequence ID" value="KAH3888277.1"/>
    <property type="molecule type" value="Genomic_DNA"/>
</dbReference>
<organism evidence="1 2">
    <name type="scientific">Dreissena polymorpha</name>
    <name type="common">Zebra mussel</name>
    <name type="synonym">Mytilus polymorpha</name>
    <dbReference type="NCBI Taxonomy" id="45954"/>
    <lineage>
        <taxon>Eukaryota</taxon>
        <taxon>Metazoa</taxon>
        <taxon>Spiralia</taxon>
        <taxon>Lophotrochozoa</taxon>
        <taxon>Mollusca</taxon>
        <taxon>Bivalvia</taxon>
        <taxon>Autobranchia</taxon>
        <taxon>Heteroconchia</taxon>
        <taxon>Euheterodonta</taxon>
        <taxon>Imparidentia</taxon>
        <taxon>Neoheterodontei</taxon>
        <taxon>Myida</taxon>
        <taxon>Dreissenoidea</taxon>
        <taxon>Dreissenidae</taxon>
        <taxon>Dreissena</taxon>
    </lineage>
</organism>
<protein>
    <submittedName>
        <fullName evidence="1">Uncharacterized protein</fullName>
    </submittedName>
</protein>
<reference evidence="1" key="1">
    <citation type="journal article" date="2019" name="bioRxiv">
        <title>The Genome of the Zebra Mussel, Dreissena polymorpha: A Resource for Invasive Species Research.</title>
        <authorList>
            <person name="McCartney M.A."/>
            <person name="Auch B."/>
            <person name="Kono T."/>
            <person name="Mallez S."/>
            <person name="Zhang Y."/>
            <person name="Obille A."/>
            <person name="Becker A."/>
            <person name="Abrahante J.E."/>
            <person name="Garbe J."/>
            <person name="Badalamenti J.P."/>
            <person name="Herman A."/>
            <person name="Mangelson H."/>
            <person name="Liachko I."/>
            <person name="Sullivan S."/>
            <person name="Sone E.D."/>
            <person name="Koren S."/>
            <person name="Silverstein K.A.T."/>
            <person name="Beckman K.B."/>
            <person name="Gohl D.M."/>
        </authorList>
    </citation>
    <scope>NUCLEOTIDE SEQUENCE</scope>
    <source>
        <strain evidence="1">Duluth1</strain>
        <tissue evidence="1">Whole animal</tissue>
    </source>
</reference>
<gene>
    <name evidence="1" type="ORF">DPMN_012309</name>
</gene>
<dbReference type="AlphaFoldDB" id="A0A9D4N257"/>
<reference evidence="1" key="2">
    <citation type="submission" date="2020-11" db="EMBL/GenBank/DDBJ databases">
        <authorList>
            <person name="McCartney M.A."/>
            <person name="Auch B."/>
            <person name="Kono T."/>
            <person name="Mallez S."/>
            <person name="Becker A."/>
            <person name="Gohl D.M."/>
            <person name="Silverstein K.A.T."/>
            <person name="Koren S."/>
            <person name="Bechman K.B."/>
            <person name="Herman A."/>
            <person name="Abrahante J.E."/>
            <person name="Garbe J."/>
        </authorList>
    </citation>
    <scope>NUCLEOTIDE SEQUENCE</scope>
    <source>
        <strain evidence="1">Duluth1</strain>
        <tissue evidence="1">Whole animal</tissue>
    </source>
</reference>
<evidence type="ECO:0000313" key="1">
    <source>
        <dbReference type="EMBL" id="KAH3888277.1"/>
    </source>
</evidence>
<proteinExistence type="predicted"/>
<comment type="caution">
    <text evidence="1">The sequence shown here is derived from an EMBL/GenBank/DDBJ whole genome shotgun (WGS) entry which is preliminary data.</text>
</comment>
<evidence type="ECO:0000313" key="2">
    <source>
        <dbReference type="Proteomes" id="UP000828390"/>
    </source>
</evidence>